<comment type="caution">
    <text evidence="3">The sequence shown here is derived from an EMBL/GenBank/DDBJ whole genome shotgun (WGS) entry which is preliminary data.</text>
</comment>
<evidence type="ECO:0000259" key="2">
    <source>
        <dbReference type="Pfam" id="PF13460"/>
    </source>
</evidence>
<dbReference type="SUPFAM" id="SSF51735">
    <property type="entry name" value="NAD(P)-binding Rossmann-fold domains"/>
    <property type="match status" value="1"/>
</dbReference>
<dbReference type="InterPro" id="IPR036291">
    <property type="entry name" value="NAD(P)-bd_dom_sf"/>
</dbReference>
<proteinExistence type="inferred from homology"/>
<dbReference type="Proteomes" id="UP000465221">
    <property type="component" value="Unassembled WGS sequence"/>
</dbReference>
<name>A0A8H3SDD2_9EURO</name>
<dbReference type="Gene3D" id="3.40.50.720">
    <property type="entry name" value="NAD(P)-binding Rossmann-like Domain"/>
    <property type="match status" value="1"/>
</dbReference>
<organism evidence="3 4">
    <name type="scientific">Aspergillus udagawae</name>
    <dbReference type="NCBI Taxonomy" id="91492"/>
    <lineage>
        <taxon>Eukaryota</taxon>
        <taxon>Fungi</taxon>
        <taxon>Dikarya</taxon>
        <taxon>Ascomycota</taxon>
        <taxon>Pezizomycotina</taxon>
        <taxon>Eurotiomycetes</taxon>
        <taxon>Eurotiomycetidae</taxon>
        <taxon>Eurotiales</taxon>
        <taxon>Aspergillaceae</taxon>
        <taxon>Aspergillus</taxon>
        <taxon>Aspergillus subgen. Fumigati</taxon>
    </lineage>
</organism>
<evidence type="ECO:0000256" key="1">
    <source>
        <dbReference type="ARBA" id="ARBA00038376"/>
    </source>
</evidence>
<dbReference type="AlphaFoldDB" id="A0A8H3SDD2"/>
<feature type="domain" description="NAD(P)-binding" evidence="2">
    <location>
        <begin position="17"/>
        <end position="219"/>
    </location>
</feature>
<dbReference type="InterPro" id="IPR016040">
    <property type="entry name" value="NAD(P)-bd_dom"/>
</dbReference>
<dbReference type="PANTHER" id="PTHR15020">
    <property type="entry name" value="FLAVIN REDUCTASE-RELATED"/>
    <property type="match status" value="1"/>
</dbReference>
<protein>
    <submittedName>
        <fullName evidence="3">Putative sterigmatocystin biosynthesis protein stcQ</fullName>
    </submittedName>
</protein>
<dbReference type="PANTHER" id="PTHR15020:SF50">
    <property type="entry name" value="UPF0659 PROTEIN YMR090W"/>
    <property type="match status" value="1"/>
</dbReference>
<accession>A0A8H3SDD2</accession>
<reference evidence="3 4" key="1">
    <citation type="submission" date="2020-01" db="EMBL/GenBank/DDBJ databases">
        <title>Draft genome sequence of Aspergillus udagawae IFM 46972.</title>
        <authorList>
            <person name="Takahashi H."/>
            <person name="Yaguchi T."/>
        </authorList>
    </citation>
    <scope>NUCLEOTIDE SEQUENCE [LARGE SCALE GENOMIC DNA]</scope>
    <source>
        <strain evidence="3 4">IFM 46972</strain>
    </source>
</reference>
<gene>
    <name evidence="3" type="ORF">IFM46972_10553</name>
</gene>
<evidence type="ECO:0000313" key="4">
    <source>
        <dbReference type="Proteomes" id="UP000465221"/>
    </source>
</evidence>
<dbReference type="EMBL" id="BLKC01000138">
    <property type="protein sequence ID" value="GFF56577.1"/>
    <property type="molecule type" value="Genomic_DNA"/>
</dbReference>
<comment type="similarity">
    <text evidence="1">Belongs to the avfA family.</text>
</comment>
<dbReference type="Pfam" id="PF13460">
    <property type="entry name" value="NAD_binding_10"/>
    <property type="match status" value="1"/>
</dbReference>
<evidence type="ECO:0000313" key="3">
    <source>
        <dbReference type="EMBL" id="GFF56577.1"/>
    </source>
</evidence>
<sequence length="295" mass="32110">MAESNLKSGPGCLALLGATGNTGRMVLKKLLENAEVSADGINIYVRSRTKLEILFPSLSNDRRVRIIEGSIKDHAVIQNCLAAASTIICTLGENENIPGVTVLEDFARATINALSTFQSNHESSIQPRLIMLSSATMNPRFAAARPAILHWMIRTAFDKPYNDLIKAQEMLLAVPELLSVTLIQPNALVEEESTGCILSTEFAYIACSYEDLAEGFVRVCTSAPLENLPRIGVSSARAENPVFYAPFVLGKVFRGLAFQFIPGRILDHSTPPKPIKELEKGLKVTVDHGDADSEL</sequence>